<dbReference type="PANTHER" id="PTHR45979:SF2">
    <property type="entry name" value="PAP_OAS1 SUBSTRATE-BINDING DOMAIN SUPERFAMILY"/>
    <property type="match status" value="1"/>
</dbReference>
<evidence type="ECO:0000313" key="5">
    <source>
        <dbReference type="Proteomes" id="UP001165190"/>
    </source>
</evidence>
<dbReference type="CDD" id="cd05402">
    <property type="entry name" value="NT_PAP_TUTase"/>
    <property type="match status" value="1"/>
</dbReference>
<dbReference type="Gene3D" id="3.30.460.10">
    <property type="entry name" value="Beta Polymerase, domain 2"/>
    <property type="match status" value="1"/>
</dbReference>
<feature type="region of interest" description="Disordered" evidence="1">
    <location>
        <begin position="826"/>
        <end position="859"/>
    </location>
</feature>
<sequence length="884" mass="97432">MFLMGDLRDWSPEPNGVSSRDRSSSLSSNQTGISAEYWRKAEEATQGIIARVQPTLVSEERRKAVIDYVQRLIRNYLGCEVFPFGSVPLKTYLPDGDIDLTAFGGLNFEEVLANDVCSVLEREEHNTAAEFVVKDVQLIRAEVKLVKCLIQNIVVDISFNQLGGLCTLCFLEQVDRLIGKDHLFKRSIILIKAWCYYESRILGAHHGLISTYGLETLVLYIFHLFYSSLDGPLAVLYRFLDYFSKFDWEKYCISLNGPIHLSSLPDIVVETPENGGRDLLLSNDFLRECVEMFSVPSRGFETSSRTFPQKHLNIVDPLRENNNLGRSVSKGNFYRIRSAFTYGARKLGQILSQPEESIGNELYKFFSNTLNRHGNGQRPDVQDSAPLSRFRGFGVTSSVSGTGTESCQEDQNFYESESSNSSILTVNYRSENEGSLHKVNNGNVSGREINFSGTSSEQQGSANSVRVSEIRLTGDAKDLATSKIQGLVISNDAHKSSQNALDRVSSPGSVSVRHAPHLYFCNSSLDNGEMRNGKVEHKQPKNSNSTEKNASSGIHPAGSEEMGVNQLVASRGVQSPVGRKNHPLISISAWSSEDLYPGHSGYPASSSSAGSQEVLSSMSDLCGDYDANMRSLSYGQRFYDCSFSASVPPMSSPLVSQFQSKNSWDVVRKSVQFRRNAISPMNVNGVVPQQAYYPVNSPVLHGSGFGMEDVPKPRGTGTYFPNPSTNYYKDRSLTPRGRNPAPARSPRNNGRAITPPEPNSPERRSCELAQIHTVNQGVGKSGSLELRHAGSEKVLSPSANGSLHQPDRLVEFGSIGVLPLVPASAESCKQHNPGSPDAQNSTASRQHLGNQRLKSAASMDQDRILVQVQSFRLKDEEDFPPLSM</sequence>
<feature type="region of interest" description="Disordered" evidence="1">
    <location>
        <begin position="530"/>
        <end position="558"/>
    </location>
</feature>
<dbReference type="Gene3D" id="1.10.1410.10">
    <property type="match status" value="1"/>
</dbReference>
<protein>
    <recommendedName>
        <fullName evidence="6">Polymerase nucleotidyl transferase domain-containing protein</fullName>
    </recommendedName>
</protein>
<dbReference type="EMBL" id="BSYR01000035">
    <property type="protein sequence ID" value="GMJ01632.1"/>
    <property type="molecule type" value="Genomic_DNA"/>
</dbReference>
<dbReference type="AlphaFoldDB" id="A0A9W7MID0"/>
<organism evidence="4 5">
    <name type="scientific">Hibiscus trionum</name>
    <name type="common">Flower of an hour</name>
    <dbReference type="NCBI Taxonomy" id="183268"/>
    <lineage>
        <taxon>Eukaryota</taxon>
        <taxon>Viridiplantae</taxon>
        <taxon>Streptophyta</taxon>
        <taxon>Embryophyta</taxon>
        <taxon>Tracheophyta</taxon>
        <taxon>Spermatophyta</taxon>
        <taxon>Magnoliopsida</taxon>
        <taxon>eudicotyledons</taxon>
        <taxon>Gunneridae</taxon>
        <taxon>Pentapetalae</taxon>
        <taxon>rosids</taxon>
        <taxon>malvids</taxon>
        <taxon>Malvales</taxon>
        <taxon>Malvaceae</taxon>
        <taxon>Malvoideae</taxon>
        <taxon>Hibiscus</taxon>
    </lineage>
</organism>
<keyword evidence="5" id="KW-1185">Reference proteome</keyword>
<dbReference type="PANTHER" id="PTHR45979">
    <property type="entry name" value="PAP/OAS1 SUBSTRATE-BINDING DOMAIN SUPERFAMILY"/>
    <property type="match status" value="1"/>
</dbReference>
<evidence type="ECO:0008006" key="6">
    <source>
        <dbReference type="Google" id="ProtNLM"/>
    </source>
</evidence>
<dbReference type="InterPro" id="IPR054708">
    <property type="entry name" value="MTPAP-like_central"/>
</dbReference>
<dbReference type="Pfam" id="PF22600">
    <property type="entry name" value="MTPAP-like_central"/>
    <property type="match status" value="1"/>
</dbReference>
<dbReference type="InterPro" id="IPR043519">
    <property type="entry name" value="NT_sf"/>
</dbReference>
<feature type="compositionally biased region" description="Polar residues" evidence="1">
    <location>
        <begin position="405"/>
        <end position="416"/>
    </location>
</feature>
<evidence type="ECO:0000259" key="2">
    <source>
        <dbReference type="Pfam" id="PF22600"/>
    </source>
</evidence>
<gene>
    <name evidence="4" type="ORF">HRI_003832400</name>
</gene>
<reference evidence="4" key="1">
    <citation type="submission" date="2023-05" db="EMBL/GenBank/DDBJ databases">
        <title>Genome and transcriptome analyses reveal genes involved in the formation of fine ridges on petal epidermal cells in Hibiscus trionum.</title>
        <authorList>
            <person name="Koshimizu S."/>
            <person name="Masuda S."/>
            <person name="Ishii T."/>
            <person name="Shirasu K."/>
            <person name="Hoshino A."/>
            <person name="Arita M."/>
        </authorList>
    </citation>
    <scope>NUCLEOTIDE SEQUENCE</scope>
    <source>
        <strain evidence="4">Hamamatsu line</strain>
    </source>
</reference>
<dbReference type="SUPFAM" id="SSF81301">
    <property type="entry name" value="Nucleotidyltransferase"/>
    <property type="match status" value="1"/>
</dbReference>
<evidence type="ECO:0000313" key="4">
    <source>
        <dbReference type="EMBL" id="GMJ01632.1"/>
    </source>
</evidence>
<dbReference type="Proteomes" id="UP001165190">
    <property type="component" value="Unassembled WGS sequence"/>
</dbReference>
<name>A0A9W7MID0_HIBTR</name>
<dbReference type="Pfam" id="PF26180">
    <property type="entry name" value="PAP-OAS1"/>
    <property type="match status" value="1"/>
</dbReference>
<evidence type="ECO:0000259" key="3">
    <source>
        <dbReference type="Pfam" id="PF26180"/>
    </source>
</evidence>
<accession>A0A9W7MID0</accession>
<dbReference type="SUPFAM" id="SSF81631">
    <property type="entry name" value="PAP/OAS1 substrate-binding domain"/>
    <property type="match status" value="1"/>
</dbReference>
<feature type="compositionally biased region" description="Basic and acidic residues" evidence="1">
    <location>
        <begin position="530"/>
        <end position="539"/>
    </location>
</feature>
<dbReference type="InterPro" id="IPR058921">
    <property type="entry name" value="PAP/OAS1-rel"/>
</dbReference>
<evidence type="ECO:0000256" key="1">
    <source>
        <dbReference type="SAM" id="MobiDB-lite"/>
    </source>
</evidence>
<feature type="domain" description="PAP/OAS1 substrate-binding-related" evidence="3">
    <location>
        <begin position="178"/>
        <end position="370"/>
    </location>
</feature>
<dbReference type="InterPro" id="IPR058920">
    <property type="entry name" value="PAP-OAS1-bd-rel"/>
</dbReference>
<comment type="caution">
    <text evidence="4">The sequence shown here is derived from an EMBL/GenBank/DDBJ whole genome shotgun (WGS) entry which is preliminary data.</text>
</comment>
<proteinExistence type="predicted"/>
<feature type="compositionally biased region" description="Polar residues" evidence="1">
    <location>
        <begin position="541"/>
        <end position="552"/>
    </location>
</feature>
<feature type="compositionally biased region" description="Polar residues" evidence="1">
    <location>
        <begin position="830"/>
        <end position="853"/>
    </location>
</feature>
<dbReference type="FunFam" id="1.10.1410.10:FF:000013">
    <property type="entry name" value="PAP/OAS1 substrate-binding domain superfamily"/>
    <property type="match status" value="1"/>
</dbReference>
<feature type="region of interest" description="Disordered" evidence="1">
    <location>
        <begin position="397"/>
        <end position="416"/>
    </location>
</feature>
<feature type="region of interest" description="Disordered" evidence="1">
    <location>
        <begin position="706"/>
        <end position="763"/>
    </location>
</feature>
<feature type="domain" description="Poly(A) RNA polymerase mitochondrial-like central palm" evidence="2">
    <location>
        <begin position="47"/>
        <end position="165"/>
    </location>
</feature>
<dbReference type="OrthoDB" id="273917at2759"/>